<dbReference type="InterPro" id="IPR006652">
    <property type="entry name" value="Kelch_1"/>
</dbReference>
<dbReference type="SUPFAM" id="SSF117281">
    <property type="entry name" value="Kelch motif"/>
    <property type="match status" value="1"/>
</dbReference>
<dbReference type="SMART" id="SM00612">
    <property type="entry name" value="Kelch"/>
    <property type="match status" value="3"/>
</dbReference>
<dbReference type="Proteomes" id="UP000663832">
    <property type="component" value="Unassembled WGS sequence"/>
</dbReference>
<dbReference type="EMBL" id="CAJNOI010000401">
    <property type="protein sequence ID" value="CAF1268865.1"/>
    <property type="molecule type" value="Genomic_DNA"/>
</dbReference>
<dbReference type="InterPro" id="IPR002423">
    <property type="entry name" value="Cpn60/GroEL/TCP-1"/>
</dbReference>
<reference evidence="4" key="1">
    <citation type="submission" date="2021-02" db="EMBL/GenBank/DDBJ databases">
        <authorList>
            <person name="Nowell W R."/>
        </authorList>
    </citation>
    <scope>NUCLEOTIDE SEQUENCE</scope>
</reference>
<keyword evidence="3" id="KW-0408">Iron</keyword>
<accession>A0A815B519</accession>
<dbReference type="GO" id="GO:0005829">
    <property type="term" value="C:cytosol"/>
    <property type="evidence" value="ECO:0007669"/>
    <property type="project" value="TreeGrafter"/>
</dbReference>
<dbReference type="Gene3D" id="1.10.560.10">
    <property type="entry name" value="GroEL-like equatorial domain"/>
    <property type="match status" value="1"/>
</dbReference>
<dbReference type="PANTHER" id="PTHR47435:SF4">
    <property type="entry name" value="KELCH REPEAT PROTEIN (AFU_ORTHOLOGUE AFUA_5G12780)"/>
    <property type="match status" value="1"/>
</dbReference>
<evidence type="ECO:0000256" key="3">
    <source>
        <dbReference type="ARBA" id="ARBA00023004"/>
    </source>
</evidence>
<dbReference type="Proteomes" id="UP000663877">
    <property type="component" value="Unassembled WGS sequence"/>
</dbReference>
<dbReference type="SUPFAM" id="SSF48592">
    <property type="entry name" value="GroEL equatorial domain-like"/>
    <property type="match status" value="1"/>
</dbReference>
<dbReference type="OrthoDB" id="10250130at2759"/>
<evidence type="ECO:0000313" key="7">
    <source>
        <dbReference type="Proteomes" id="UP000663877"/>
    </source>
</evidence>
<evidence type="ECO:0000313" key="4">
    <source>
        <dbReference type="EMBL" id="CAF1268865.1"/>
    </source>
</evidence>
<dbReference type="GO" id="GO:0019760">
    <property type="term" value="P:glucosinolate metabolic process"/>
    <property type="evidence" value="ECO:0007669"/>
    <property type="project" value="UniProtKB-ARBA"/>
</dbReference>
<keyword evidence="1" id="KW-0880">Kelch repeat</keyword>
<dbReference type="PANTHER" id="PTHR47435">
    <property type="entry name" value="KELCH REPEAT PROTEIN (AFU_ORTHOLOGUE AFUA_5G12780)"/>
    <property type="match status" value="1"/>
</dbReference>
<dbReference type="AlphaFoldDB" id="A0A815B519"/>
<dbReference type="GO" id="GO:0030234">
    <property type="term" value="F:enzyme regulator activity"/>
    <property type="evidence" value="ECO:0007669"/>
    <property type="project" value="TreeGrafter"/>
</dbReference>
<dbReference type="InterPro" id="IPR027410">
    <property type="entry name" value="TCP-1-like_intermed_sf"/>
</dbReference>
<evidence type="ECO:0000256" key="2">
    <source>
        <dbReference type="ARBA" id="ARBA00022737"/>
    </source>
</evidence>
<dbReference type="Pfam" id="PF00118">
    <property type="entry name" value="Cpn60_TCP1"/>
    <property type="match status" value="1"/>
</dbReference>
<sequence>MSSFLTNDDYLIISRLLSFFSSSYGSNGRLKLIQTLDNSMSICTSISSRIQYQLKCRHLISRLLSVAIQKQITTYHDGGLYFSILFCTFLKQFRDLSIDSNKKVLLFEQCLNLIDQMIIPFETITFNSIHQLLAIVRAVICKSLVYNNSDLIREQLCLLSVKTFLENITLINLSEQQLILTIEGLSVEETNLFDGLLYEISSINSSLCSKTTRSCLYFTISLAGDYTINDVDHIETEEQMFEWIHNIADRIAKQIIAYKQLHNGGLILCQKVIHPTIKVQLKQYGIDTIDRLSRQNTSHFCYLTGCQPIETLALDTLDERYFGTLTEIKQIGIGKKNFLQFFNQTRPFHTLLLCSNTEQALLELKECMNASHHILTNTVRTKQALYGGGCSESMQILFLKSQINNLAVHALFNTLRHVICAQNDNDYVIDRIHGHLWYLSDENQISETCACELYSTTDNFQQQWQNYVFSLDNNENQVEKLKDNNEFFIRQNYPKYLDNFHMRINAFKTAIETEVIERSIQQYDEIPSPRSSHTLTAIENYLYVFGGEHEPRIPIDNDVWQFNIADNHWKRLLVNRGDRPEPRCGHAAAAVEHKMYIFGGRTLVDMKDSTSDELYAYDVDLKEWEQYKKISDKEVWPEKRSYHSMVSSADQLYVFGGCCENIRLNNLWQYDTGNKQWRQLASPNSQELVERGGCALVYLNSALWVFGGFCGTELNDIASFDLVTQSWTYLKDSKISPRSVFAYGCLNGVMIGHGGEQDPSELGHAGAGEFADDVILIQPTKENGERVQTKHVEFEKPVGGKRGWHAGATIKNTFYVFGGNTSENERVNSLFAIEFH</sequence>
<dbReference type="InterPro" id="IPR027409">
    <property type="entry name" value="GroEL-like_apical_dom_sf"/>
</dbReference>
<gene>
    <name evidence="4" type="ORF">BJG266_LOCUS30547</name>
    <name evidence="5" type="ORF">QVE165_LOCUS47418</name>
</gene>
<dbReference type="EMBL" id="CAJNOM010000746">
    <property type="protein sequence ID" value="CAF1555107.1"/>
    <property type="molecule type" value="Genomic_DNA"/>
</dbReference>
<dbReference type="InterPro" id="IPR027413">
    <property type="entry name" value="GROEL-like_equatorial_sf"/>
</dbReference>
<evidence type="ECO:0000256" key="1">
    <source>
        <dbReference type="ARBA" id="ARBA00022441"/>
    </source>
</evidence>
<dbReference type="SUPFAM" id="SSF52029">
    <property type="entry name" value="GroEL apical domain-like"/>
    <property type="match status" value="1"/>
</dbReference>
<comment type="caution">
    <text evidence="4">The sequence shown here is derived from an EMBL/GenBank/DDBJ whole genome shotgun (WGS) entry which is preliminary data.</text>
</comment>
<dbReference type="Gene3D" id="2.120.10.80">
    <property type="entry name" value="Kelch-type beta propeller"/>
    <property type="match status" value="2"/>
</dbReference>
<dbReference type="GO" id="GO:0005524">
    <property type="term" value="F:ATP binding"/>
    <property type="evidence" value="ECO:0007669"/>
    <property type="project" value="InterPro"/>
</dbReference>
<dbReference type="Gene3D" id="3.30.260.10">
    <property type="entry name" value="TCP-1-like chaperonin intermediate domain"/>
    <property type="match status" value="1"/>
</dbReference>
<evidence type="ECO:0000313" key="6">
    <source>
        <dbReference type="Proteomes" id="UP000663832"/>
    </source>
</evidence>
<dbReference type="Gene3D" id="3.50.7.10">
    <property type="entry name" value="GroEL"/>
    <property type="match status" value="1"/>
</dbReference>
<protein>
    <submittedName>
        <fullName evidence="4">Uncharacterized protein</fullName>
    </submittedName>
</protein>
<keyword evidence="2" id="KW-0677">Repeat</keyword>
<evidence type="ECO:0000313" key="5">
    <source>
        <dbReference type="EMBL" id="CAF1555107.1"/>
    </source>
</evidence>
<dbReference type="Pfam" id="PF24681">
    <property type="entry name" value="Kelch_KLHDC2_KLHL20_DRC7"/>
    <property type="match status" value="1"/>
</dbReference>
<proteinExistence type="predicted"/>
<organism evidence="4 7">
    <name type="scientific">Adineta steineri</name>
    <dbReference type="NCBI Taxonomy" id="433720"/>
    <lineage>
        <taxon>Eukaryota</taxon>
        <taxon>Metazoa</taxon>
        <taxon>Spiralia</taxon>
        <taxon>Gnathifera</taxon>
        <taxon>Rotifera</taxon>
        <taxon>Eurotatoria</taxon>
        <taxon>Bdelloidea</taxon>
        <taxon>Adinetida</taxon>
        <taxon>Adinetidae</taxon>
        <taxon>Adineta</taxon>
    </lineage>
</organism>
<keyword evidence="6" id="KW-1185">Reference proteome</keyword>
<name>A0A815B519_9BILA</name>
<dbReference type="InterPro" id="IPR015915">
    <property type="entry name" value="Kelch-typ_b-propeller"/>
</dbReference>